<evidence type="ECO:0000313" key="4">
    <source>
        <dbReference type="Proteomes" id="UP000076580"/>
    </source>
</evidence>
<gene>
    <name evidence="3" type="ORF">DCS_03908</name>
</gene>
<proteinExistence type="predicted"/>
<organism evidence="3 4">
    <name type="scientific">Drechmeria coniospora</name>
    <name type="common">Nematophagous fungus</name>
    <name type="synonym">Meria coniospora</name>
    <dbReference type="NCBI Taxonomy" id="98403"/>
    <lineage>
        <taxon>Eukaryota</taxon>
        <taxon>Fungi</taxon>
        <taxon>Dikarya</taxon>
        <taxon>Ascomycota</taxon>
        <taxon>Pezizomycotina</taxon>
        <taxon>Sordariomycetes</taxon>
        <taxon>Hypocreomycetidae</taxon>
        <taxon>Hypocreales</taxon>
        <taxon>Ophiocordycipitaceae</taxon>
        <taxon>Drechmeria</taxon>
    </lineage>
</organism>
<dbReference type="EMBL" id="LAYC01000002">
    <property type="protein sequence ID" value="KYK56902.1"/>
    <property type="molecule type" value="Genomic_DNA"/>
</dbReference>
<feature type="region of interest" description="Disordered" evidence="1">
    <location>
        <begin position="391"/>
        <end position="417"/>
    </location>
</feature>
<feature type="compositionally biased region" description="Basic and acidic residues" evidence="1">
    <location>
        <begin position="399"/>
        <end position="417"/>
    </location>
</feature>
<evidence type="ECO:0000256" key="2">
    <source>
        <dbReference type="SAM" id="SignalP"/>
    </source>
</evidence>
<dbReference type="RefSeq" id="XP_040656254.1">
    <property type="nucleotide sequence ID" value="XM_040801221.1"/>
</dbReference>
<protein>
    <recommendedName>
        <fullName evidence="5">Apple domain-containing protein</fullName>
    </recommendedName>
</protein>
<keyword evidence="2" id="KW-0732">Signal</keyword>
<dbReference type="GeneID" id="63716551"/>
<evidence type="ECO:0000256" key="1">
    <source>
        <dbReference type="SAM" id="MobiDB-lite"/>
    </source>
</evidence>
<reference evidence="3 4" key="1">
    <citation type="journal article" date="2016" name="Sci. Rep.">
        <title>Insights into Adaptations to a Near-Obligate Nematode Endoparasitic Lifestyle from the Finished Genome of Drechmeria coniospora.</title>
        <authorList>
            <person name="Zhang L."/>
            <person name="Zhou Z."/>
            <person name="Guo Q."/>
            <person name="Fokkens L."/>
            <person name="Miskei M."/>
            <person name="Pocsi I."/>
            <person name="Zhang W."/>
            <person name="Chen M."/>
            <person name="Wang L."/>
            <person name="Sun Y."/>
            <person name="Donzelli B.G."/>
            <person name="Gibson D.M."/>
            <person name="Nelson D.R."/>
            <person name="Luo J.G."/>
            <person name="Rep M."/>
            <person name="Liu H."/>
            <person name="Yang S."/>
            <person name="Wang J."/>
            <person name="Krasnoff S.B."/>
            <person name="Xu Y."/>
            <person name="Molnar I."/>
            <person name="Lin M."/>
        </authorList>
    </citation>
    <scope>NUCLEOTIDE SEQUENCE [LARGE SCALE GENOMIC DNA]</scope>
    <source>
        <strain evidence="3 4">ARSEF 6962</strain>
    </source>
</reference>
<evidence type="ECO:0000313" key="3">
    <source>
        <dbReference type="EMBL" id="KYK56902.1"/>
    </source>
</evidence>
<sequence length="417" mass="44660">MRYLRCTLAMGLLSTAVDAAPRLRDGREPRAYYEALKPRHDTSEPTGTPTAMPEDCPADTQVISTTTVDVTVYVTLGVNATHPCTDGTSTLPPTGSYTNTQDGILTTSTAAYMAPTKGQGTNTTMTTGSEPCETDTAMLSAANGYSTTEPCTDERIAALSATSSTPFDPTSTAAMYPQELMAAESTNTDTATDTATAMYLATTRPTQTTATCIIDTTMAPVARSALPSTYASPAKPTRTICEHNHETGKPSPENAYCGIKGEPAGTYFIAGFIEERPGVPVSEEGCYQFCDSVMEDTKGCQSYRYYHNDLGAPRCDLYGMPVSFVVENIDRHQPGRWYDLECGSPIAKPWHSRMPPMYSVLETGATSSNATAASTAAPAASTAYADVTDNNSANGQYADEPHYRPDGKRFGHNDRRL</sequence>
<evidence type="ECO:0008006" key="5">
    <source>
        <dbReference type="Google" id="ProtNLM"/>
    </source>
</evidence>
<keyword evidence="4" id="KW-1185">Reference proteome</keyword>
<name>A0A151GIP7_DRECN</name>
<dbReference type="Proteomes" id="UP000076580">
    <property type="component" value="Chromosome 02"/>
</dbReference>
<dbReference type="STRING" id="98403.A0A151GIP7"/>
<comment type="caution">
    <text evidence="3">The sequence shown here is derived from an EMBL/GenBank/DDBJ whole genome shotgun (WGS) entry which is preliminary data.</text>
</comment>
<feature type="chain" id="PRO_5007580672" description="Apple domain-containing protein" evidence="2">
    <location>
        <begin position="20"/>
        <end position="417"/>
    </location>
</feature>
<dbReference type="InParanoid" id="A0A151GIP7"/>
<feature type="signal peptide" evidence="2">
    <location>
        <begin position="1"/>
        <end position="19"/>
    </location>
</feature>
<accession>A0A151GIP7</accession>
<dbReference type="AlphaFoldDB" id="A0A151GIP7"/>